<accession>A0A4C1YDW4</accession>
<keyword evidence="3" id="KW-1185">Reference proteome</keyword>
<evidence type="ECO:0000313" key="3">
    <source>
        <dbReference type="Proteomes" id="UP000299102"/>
    </source>
</evidence>
<organism evidence="2 3">
    <name type="scientific">Eumeta variegata</name>
    <name type="common">Bagworm moth</name>
    <name type="synonym">Eumeta japonica</name>
    <dbReference type="NCBI Taxonomy" id="151549"/>
    <lineage>
        <taxon>Eukaryota</taxon>
        <taxon>Metazoa</taxon>
        <taxon>Ecdysozoa</taxon>
        <taxon>Arthropoda</taxon>
        <taxon>Hexapoda</taxon>
        <taxon>Insecta</taxon>
        <taxon>Pterygota</taxon>
        <taxon>Neoptera</taxon>
        <taxon>Endopterygota</taxon>
        <taxon>Lepidoptera</taxon>
        <taxon>Glossata</taxon>
        <taxon>Ditrysia</taxon>
        <taxon>Tineoidea</taxon>
        <taxon>Psychidae</taxon>
        <taxon>Oiketicinae</taxon>
        <taxon>Eumeta</taxon>
    </lineage>
</organism>
<dbReference type="Proteomes" id="UP000299102">
    <property type="component" value="Unassembled WGS sequence"/>
</dbReference>
<gene>
    <name evidence="2" type="ORF">EVAR_83147_1</name>
</gene>
<feature type="compositionally biased region" description="Basic and acidic residues" evidence="1">
    <location>
        <begin position="55"/>
        <end position="64"/>
    </location>
</feature>
<dbReference type="AlphaFoldDB" id="A0A4C1YDW4"/>
<name>A0A4C1YDW4_EUMVA</name>
<comment type="caution">
    <text evidence="2">The sequence shown here is derived from an EMBL/GenBank/DDBJ whole genome shotgun (WGS) entry which is preliminary data.</text>
</comment>
<dbReference type="EMBL" id="BGZK01001152">
    <property type="protein sequence ID" value="GBP72637.1"/>
    <property type="molecule type" value="Genomic_DNA"/>
</dbReference>
<reference evidence="2 3" key="1">
    <citation type="journal article" date="2019" name="Commun. Biol.">
        <title>The bagworm genome reveals a unique fibroin gene that provides high tensile strength.</title>
        <authorList>
            <person name="Kono N."/>
            <person name="Nakamura H."/>
            <person name="Ohtoshi R."/>
            <person name="Tomita M."/>
            <person name="Numata K."/>
            <person name="Arakawa K."/>
        </authorList>
    </citation>
    <scope>NUCLEOTIDE SEQUENCE [LARGE SCALE GENOMIC DNA]</scope>
</reference>
<protein>
    <submittedName>
        <fullName evidence="2">Uncharacterized protein</fullName>
    </submittedName>
</protein>
<evidence type="ECO:0000256" key="1">
    <source>
        <dbReference type="SAM" id="MobiDB-lite"/>
    </source>
</evidence>
<sequence length="79" mass="8990">MRFIRFPKPLLHRNALQVRTLTMADEVLSDNQIIQLLLGEEISTTDSPDEDEEIQSDHNSESKKSVKGRTRNGIVKAVE</sequence>
<feature type="region of interest" description="Disordered" evidence="1">
    <location>
        <begin position="41"/>
        <end position="79"/>
    </location>
</feature>
<evidence type="ECO:0000313" key="2">
    <source>
        <dbReference type="EMBL" id="GBP72637.1"/>
    </source>
</evidence>
<proteinExistence type="predicted"/>